<dbReference type="InterPro" id="IPR011762">
    <property type="entry name" value="COA_CT_N"/>
</dbReference>
<dbReference type="STRING" id="1076937.SAMN04488120_104263"/>
<dbReference type="RefSeq" id="WP_091532937.1">
    <property type="nucleotide sequence ID" value="NZ_FOOC01000004.1"/>
</dbReference>
<dbReference type="Pfam" id="PF01039">
    <property type="entry name" value="Carboxyl_trans"/>
    <property type="match status" value="1"/>
</dbReference>
<dbReference type="OrthoDB" id="9803706at2"/>
<dbReference type="PANTHER" id="PTHR22855:SF46">
    <property type="entry name" value="METHYLCROTONOYL-COA CARBOXYLASE"/>
    <property type="match status" value="1"/>
</dbReference>
<proteinExistence type="predicted"/>
<feature type="domain" description="CoA carboxyltransferase C-terminal" evidence="2">
    <location>
        <begin position="278"/>
        <end position="541"/>
    </location>
</feature>
<dbReference type="Gene3D" id="3.90.226.10">
    <property type="entry name" value="2-enoyl-CoA Hydratase, Chain A, domain 1"/>
    <property type="match status" value="2"/>
</dbReference>
<dbReference type="EMBL" id="FOOC01000004">
    <property type="protein sequence ID" value="SFF45725.1"/>
    <property type="molecule type" value="Genomic_DNA"/>
</dbReference>
<accession>A0A1I2ITN4</accession>
<organism evidence="3 4">
    <name type="scientific">Fontimonas thermophila</name>
    <dbReference type="NCBI Taxonomy" id="1076937"/>
    <lineage>
        <taxon>Bacteria</taxon>
        <taxon>Pseudomonadati</taxon>
        <taxon>Pseudomonadota</taxon>
        <taxon>Gammaproteobacteria</taxon>
        <taxon>Nevskiales</taxon>
        <taxon>Nevskiaceae</taxon>
        <taxon>Fontimonas</taxon>
    </lineage>
</organism>
<feature type="domain" description="CoA carboxyltransferase N-terminal" evidence="1">
    <location>
        <begin position="21"/>
        <end position="277"/>
    </location>
</feature>
<dbReference type="InterPro" id="IPR045190">
    <property type="entry name" value="MCCB/AccD1-like"/>
</dbReference>
<dbReference type="FunFam" id="3.90.226.10:FF:000046">
    <property type="entry name" value="Geranyl-CoA carboxylase beta subunit"/>
    <property type="match status" value="1"/>
</dbReference>
<protein>
    <submittedName>
        <fullName evidence="3">Geranyl-CoA carboxylase beta subunit</fullName>
    </submittedName>
</protein>
<evidence type="ECO:0000259" key="2">
    <source>
        <dbReference type="PROSITE" id="PS50989"/>
    </source>
</evidence>
<keyword evidence="4" id="KW-1185">Reference proteome</keyword>
<dbReference type="SUPFAM" id="SSF52096">
    <property type="entry name" value="ClpP/crotonase"/>
    <property type="match status" value="2"/>
</dbReference>
<dbReference type="InterPro" id="IPR011763">
    <property type="entry name" value="COA_CT_C"/>
</dbReference>
<sequence>MPIIESKIDTRSAQFQQYREEMLKLIADWRAVEAKGRAEEESKRKRYHERGQILPRERVHLMLDRGSPWLELSTLAGYKMHDDKDGSLAGGNIITGIGYVSGTRCLVSASNSAIKGGTMTPWGVQKSLRIQEIALQQKLPVVSMIESGGANLLYQAEVFIPGGRTFANQCRLSAAGIPQITVVHGSSTAGGAYMPGLSDYVVMVRKRAKVFLAGPPLLKAATGEIANDEDLGGAEMHCQIAGTSEFIAENDIDGIRIAREIVRHLNWNAHRPKLELLPVRAPLYDIEELCGVVPPDYRKPFDCREVIARIVDGSEFLDFKTEYDQQTICGRAVIHGHQVGIISNNGPITTKGATKAGQFIQLCCQANIPIVYLMNTTGYMVGTESEQGGIVKHGSKMIQAVANATVPQLTIVMGGSFGAGNYGMCGRGFGPHFIFAWPNSRTAVMGGEQAATVMEIITREKWLKEGKKMSEADEKMLAFLRKQIIDQFDKESHAFAATARLFDDGLIDPRDTRKVLGLCLSVCREAKARQMFPNSYGVARF</sequence>
<name>A0A1I2ITN4_9GAMM</name>
<dbReference type="AlphaFoldDB" id="A0A1I2ITN4"/>
<dbReference type="FunFam" id="3.90.226.10:FF:000021">
    <property type="entry name" value="Acetyl-CoA carboxylase carboxyltransferase subunit"/>
    <property type="match status" value="1"/>
</dbReference>
<evidence type="ECO:0000313" key="3">
    <source>
        <dbReference type="EMBL" id="SFF45725.1"/>
    </source>
</evidence>
<dbReference type="GO" id="GO:0016874">
    <property type="term" value="F:ligase activity"/>
    <property type="evidence" value="ECO:0007669"/>
    <property type="project" value="InterPro"/>
</dbReference>
<dbReference type="PROSITE" id="PS50989">
    <property type="entry name" value="COA_CT_CTER"/>
    <property type="match status" value="1"/>
</dbReference>
<dbReference type="PROSITE" id="PS50980">
    <property type="entry name" value="COA_CT_NTER"/>
    <property type="match status" value="1"/>
</dbReference>
<dbReference type="InterPro" id="IPR034733">
    <property type="entry name" value="AcCoA_carboxyl_beta"/>
</dbReference>
<reference evidence="3 4" key="1">
    <citation type="submission" date="2016-10" db="EMBL/GenBank/DDBJ databases">
        <authorList>
            <person name="de Groot N.N."/>
        </authorList>
    </citation>
    <scope>NUCLEOTIDE SEQUENCE [LARGE SCALE GENOMIC DNA]</scope>
    <source>
        <strain evidence="3 4">DSM 23609</strain>
    </source>
</reference>
<evidence type="ECO:0000313" key="4">
    <source>
        <dbReference type="Proteomes" id="UP000199771"/>
    </source>
</evidence>
<dbReference type="InterPro" id="IPR029045">
    <property type="entry name" value="ClpP/crotonase-like_dom_sf"/>
</dbReference>
<evidence type="ECO:0000259" key="1">
    <source>
        <dbReference type="PROSITE" id="PS50980"/>
    </source>
</evidence>
<gene>
    <name evidence="3" type="ORF">SAMN04488120_104263</name>
</gene>
<dbReference type="Proteomes" id="UP000199771">
    <property type="component" value="Unassembled WGS sequence"/>
</dbReference>
<dbReference type="PANTHER" id="PTHR22855">
    <property type="entry name" value="ACETYL, PROPIONYL, PYRUVATE, AND GLUTACONYL CARBOXYLASE-RELATED"/>
    <property type="match status" value="1"/>
</dbReference>